<evidence type="ECO:0000256" key="10">
    <source>
        <dbReference type="ARBA" id="ARBA00022723"/>
    </source>
</evidence>
<keyword evidence="12" id="KW-0378">Hydrolase</keyword>
<evidence type="ECO:0000256" key="21">
    <source>
        <dbReference type="ARBA" id="ARBA00042850"/>
    </source>
</evidence>
<dbReference type="InterPro" id="IPR036705">
    <property type="entry name" value="Ribosyl_crysJ1_sf"/>
</dbReference>
<evidence type="ECO:0000256" key="12">
    <source>
        <dbReference type="ARBA" id="ARBA00022801"/>
    </source>
</evidence>
<evidence type="ECO:0000256" key="11">
    <source>
        <dbReference type="ARBA" id="ARBA00022763"/>
    </source>
</evidence>
<dbReference type="SUPFAM" id="SSF101478">
    <property type="entry name" value="ADP-ribosylglycohydrolase"/>
    <property type="match status" value="1"/>
</dbReference>
<feature type="region of interest" description="Disordered" evidence="26">
    <location>
        <begin position="1"/>
        <end position="32"/>
    </location>
</feature>
<dbReference type="AlphaFoldDB" id="A0A8S9XUZ3"/>
<evidence type="ECO:0000256" key="6">
    <source>
        <dbReference type="ARBA" id="ARBA00011245"/>
    </source>
</evidence>
<comment type="subunit">
    <text evidence="6">Monomer.</text>
</comment>
<keyword evidence="10 25" id="KW-0479">Metal-binding</keyword>
<evidence type="ECO:0000256" key="23">
    <source>
        <dbReference type="ARBA" id="ARBA00043193"/>
    </source>
</evidence>
<evidence type="ECO:0000256" key="4">
    <source>
        <dbReference type="ARBA" id="ARBA00004496"/>
    </source>
</evidence>
<evidence type="ECO:0000256" key="14">
    <source>
        <dbReference type="ARBA" id="ARBA00023128"/>
    </source>
</evidence>
<dbReference type="PANTHER" id="PTHR16222:SF24">
    <property type="entry name" value="ADP-RIBOSYLHYDROLASE ARH3"/>
    <property type="match status" value="1"/>
</dbReference>
<feature type="binding site" evidence="25">
    <location>
        <position position="376"/>
    </location>
    <ligand>
        <name>Mg(2+)</name>
        <dbReference type="ChEBI" id="CHEBI:18420"/>
        <label>1</label>
    </ligand>
</feature>
<evidence type="ECO:0000313" key="27">
    <source>
        <dbReference type="EMBL" id="KAF6212763.1"/>
    </source>
</evidence>
<sequence>MMTLVRLPPFRKPAGTDGRTVEEHKPPVDGTDYRDDKVKLNNQDSNEQYAKLIEYQQLSSFSVEVEKFSRMVVPALETAVVVNKFRGCLVGSLLGDCLGAPFENESKVAKVVLQRYFDKMEDPNFKSPQKQYTDDTAMTKSVAESLIQHGAFNEKDMARRFTTEYFQSPRRGYGQAVVGVFRKWRDTKMEDVWRPAREQFDGEGSAGNGAAMRISPVGLFCYKDRQLLVQTAADCSKLTHTHRLGVHGAILQALAIQQCVLHGPKESIDVKSFSASLIEKMSEVEPQEEDELCDMGDEPQSYQLQLNSLQKLLNKNEANPEVVVEALGNTVLALYSVPAAIYCFLRAQRPIDFIKTDNVFRRVIQFAISLGGDTDTIASMAGALAGAHLGLDAINPSIMKHCEAHEIADSLACDLSDVTLNP</sequence>
<dbReference type="Gene3D" id="1.10.4080.10">
    <property type="entry name" value="ADP-ribosylation/Crystallin J1"/>
    <property type="match status" value="1"/>
</dbReference>
<dbReference type="GO" id="GO:0140290">
    <property type="term" value="P:peptidyl-serine ADP-deribosylation"/>
    <property type="evidence" value="ECO:0007669"/>
    <property type="project" value="UniProtKB-ARBA"/>
</dbReference>
<keyword evidence="13 25" id="KW-0460">Magnesium</keyword>
<feature type="binding site" evidence="25">
    <location>
        <position position="134"/>
    </location>
    <ligand>
        <name>Mg(2+)</name>
        <dbReference type="ChEBI" id="CHEBI:18420"/>
        <label>1</label>
    </ligand>
</feature>
<keyword evidence="15" id="KW-0234">DNA repair</keyword>
<evidence type="ECO:0000256" key="26">
    <source>
        <dbReference type="SAM" id="MobiDB-lite"/>
    </source>
</evidence>
<keyword evidence="14" id="KW-0496">Mitochondrion</keyword>
<proteinExistence type="inferred from homology"/>
<keyword evidence="8" id="KW-0158">Chromosome</keyword>
<evidence type="ECO:0000256" key="16">
    <source>
        <dbReference type="ARBA" id="ARBA00023242"/>
    </source>
</evidence>
<evidence type="ECO:0000256" key="20">
    <source>
        <dbReference type="ARBA" id="ARBA00042722"/>
    </source>
</evidence>
<name>A0A8S9XUZ3_APOLU</name>
<evidence type="ECO:0000256" key="17">
    <source>
        <dbReference type="ARBA" id="ARBA00041057"/>
    </source>
</evidence>
<comment type="similarity">
    <text evidence="5">Belongs to the ADP-ribosylglycohydrolase family.</text>
</comment>
<dbReference type="Pfam" id="PF03747">
    <property type="entry name" value="ADP_ribosyl_GH"/>
    <property type="match status" value="1"/>
</dbReference>
<dbReference type="OrthoDB" id="410104at2759"/>
<comment type="caution">
    <text evidence="27">The sequence shown here is derived from an EMBL/GenBank/DDBJ whole genome shotgun (WGS) entry which is preliminary data.</text>
</comment>
<dbReference type="FunFam" id="1.10.4080.10:FF:000001">
    <property type="entry name" value="ADP-ribose glycohydrolase ARH3"/>
    <property type="match status" value="1"/>
</dbReference>
<protein>
    <recommendedName>
        <fullName evidence="17">ADP-ribosylhydrolase ARH3</fullName>
        <ecNumber evidence="7">3.2.1.143</ecNumber>
    </recommendedName>
    <alternativeName>
        <fullName evidence="18">ADP-ribose glycohydrolase ARH3</fullName>
    </alternativeName>
    <alternativeName>
        <fullName evidence="19">ADP-ribosylhydrolase 3</fullName>
    </alternativeName>
    <alternativeName>
        <fullName evidence="22">O-acetyl-ADP-ribose deacetylase ARH3</fullName>
    </alternativeName>
    <alternativeName>
        <fullName evidence="23">Poly(ADP-ribose) glycohydrolase ARH3</fullName>
    </alternativeName>
    <alternativeName>
        <fullName evidence="21">[Protein ADP-ribosylarginine] hydrolase-like protein 2</fullName>
    </alternativeName>
    <alternativeName>
        <fullName evidence="20">[Protein ADP-ribosylserine] hydrolase</fullName>
    </alternativeName>
</protein>
<feature type="binding site" evidence="25">
    <location>
        <position position="373"/>
    </location>
    <ligand>
        <name>Mg(2+)</name>
        <dbReference type="ChEBI" id="CHEBI:18420"/>
        <label>1</label>
    </ligand>
</feature>
<evidence type="ECO:0000256" key="2">
    <source>
        <dbReference type="ARBA" id="ARBA00004286"/>
    </source>
</evidence>
<feature type="compositionally biased region" description="Basic and acidic residues" evidence="26">
    <location>
        <begin position="19"/>
        <end position="32"/>
    </location>
</feature>
<gene>
    <name evidence="27" type="ORF">GE061_010471</name>
</gene>
<dbReference type="GO" id="GO:0004649">
    <property type="term" value="F:poly(ADP-ribose) glycohydrolase activity"/>
    <property type="evidence" value="ECO:0007669"/>
    <property type="project" value="UniProtKB-EC"/>
</dbReference>
<evidence type="ECO:0000256" key="15">
    <source>
        <dbReference type="ARBA" id="ARBA00023204"/>
    </source>
</evidence>
<evidence type="ECO:0000256" key="7">
    <source>
        <dbReference type="ARBA" id="ARBA00012255"/>
    </source>
</evidence>
<accession>A0A8S9XUZ3</accession>
<dbReference type="Proteomes" id="UP000466442">
    <property type="component" value="Unassembled WGS sequence"/>
</dbReference>
<dbReference type="InterPro" id="IPR050792">
    <property type="entry name" value="ADP-ribosylglycohydrolase"/>
</dbReference>
<keyword evidence="28" id="KW-1185">Reference proteome</keyword>
<evidence type="ECO:0000256" key="8">
    <source>
        <dbReference type="ARBA" id="ARBA00022454"/>
    </source>
</evidence>
<evidence type="ECO:0000256" key="9">
    <source>
        <dbReference type="ARBA" id="ARBA00022490"/>
    </source>
</evidence>
<dbReference type="InterPro" id="IPR005502">
    <property type="entry name" value="Ribosyl_crysJ1"/>
</dbReference>
<reference evidence="27" key="1">
    <citation type="journal article" date="2021" name="Mol. Ecol. Resour.">
        <title>Apolygus lucorum genome provides insights into omnivorousness and mesophyll feeding.</title>
        <authorList>
            <person name="Liu Y."/>
            <person name="Liu H."/>
            <person name="Wang H."/>
            <person name="Huang T."/>
            <person name="Liu B."/>
            <person name="Yang B."/>
            <person name="Yin L."/>
            <person name="Li B."/>
            <person name="Zhang Y."/>
            <person name="Zhang S."/>
            <person name="Jiang F."/>
            <person name="Zhang X."/>
            <person name="Ren Y."/>
            <person name="Wang B."/>
            <person name="Wang S."/>
            <person name="Lu Y."/>
            <person name="Wu K."/>
            <person name="Fan W."/>
            <person name="Wang G."/>
        </authorList>
    </citation>
    <scope>NUCLEOTIDE SEQUENCE</scope>
    <source>
        <strain evidence="27">12Hb</strain>
    </source>
</reference>
<evidence type="ECO:0000256" key="25">
    <source>
        <dbReference type="PIRSR" id="PIRSR605502-1"/>
    </source>
</evidence>
<feature type="binding site" evidence="25">
    <location>
        <position position="135"/>
    </location>
    <ligand>
        <name>Mg(2+)</name>
        <dbReference type="ChEBI" id="CHEBI:18420"/>
        <label>1</label>
    </ligand>
</feature>
<evidence type="ECO:0000256" key="24">
    <source>
        <dbReference type="ARBA" id="ARBA00049015"/>
    </source>
</evidence>
<dbReference type="GO" id="GO:0006281">
    <property type="term" value="P:DNA repair"/>
    <property type="evidence" value="ECO:0007669"/>
    <property type="project" value="UniProtKB-KW"/>
</dbReference>
<organism evidence="27 28">
    <name type="scientific">Apolygus lucorum</name>
    <name type="common">Small green plant bug</name>
    <name type="synonym">Lygocoris lucorum</name>
    <dbReference type="NCBI Taxonomy" id="248454"/>
    <lineage>
        <taxon>Eukaryota</taxon>
        <taxon>Metazoa</taxon>
        <taxon>Ecdysozoa</taxon>
        <taxon>Arthropoda</taxon>
        <taxon>Hexapoda</taxon>
        <taxon>Insecta</taxon>
        <taxon>Pterygota</taxon>
        <taxon>Neoptera</taxon>
        <taxon>Paraneoptera</taxon>
        <taxon>Hemiptera</taxon>
        <taxon>Heteroptera</taxon>
        <taxon>Panheteroptera</taxon>
        <taxon>Cimicomorpha</taxon>
        <taxon>Miridae</taxon>
        <taxon>Mirini</taxon>
        <taxon>Apolygus</taxon>
    </lineage>
</organism>
<evidence type="ECO:0000256" key="5">
    <source>
        <dbReference type="ARBA" id="ARBA00010702"/>
    </source>
</evidence>
<evidence type="ECO:0000256" key="22">
    <source>
        <dbReference type="ARBA" id="ARBA00043187"/>
    </source>
</evidence>
<evidence type="ECO:0000256" key="1">
    <source>
        <dbReference type="ARBA" id="ARBA00004123"/>
    </source>
</evidence>
<evidence type="ECO:0000313" key="28">
    <source>
        <dbReference type="Proteomes" id="UP000466442"/>
    </source>
</evidence>
<feature type="binding site" evidence="25">
    <location>
        <position position="133"/>
    </location>
    <ligand>
        <name>Mg(2+)</name>
        <dbReference type="ChEBI" id="CHEBI:18420"/>
        <label>1</label>
    </ligand>
</feature>
<evidence type="ECO:0000256" key="19">
    <source>
        <dbReference type="ARBA" id="ARBA00042471"/>
    </source>
</evidence>
<dbReference type="GO" id="GO:0005759">
    <property type="term" value="C:mitochondrial matrix"/>
    <property type="evidence" value="ECO:0007669"/>
    <property type="project" value="UniProtKB-SubCell"/>
</dbReference>
<dbReference type="EMBL" id="WIXP02000003">
    <property type="protein sequence ID" value="KAF6212763.1"/>
    <property type="molecule type" value="Genomic_DNA"/>
</dbReference>
<evidence type="ECO:0000256" key="13">
    <source>
        <dbReference type="ARBA" id="ARBA00022842"/>
    </source>
</evidence>
<dbReference type="PANTHER" id="PTHR16222">
    <property type="entry name" value="ADP-RIBOSYLGLYCOHYDROLASE"/>
    <property type="match status" value="1"/>
</dbReference>
<dbReference type="GO" id="GO:0046872">
    <property type="term" value="F:metal ion binding"/>
    <property type="evidence" value="ECO:0007669"/>
    <property type="project" value="UniProtKB-KW"/>
</dbReference>
<comment type="subcellular location">
    <subcellularLocation>
        <location evidence="2">Chromosome</location>
    </subcellularLocation>
    <subcellularLocation>
        <location evidence="4">Cytoplasm</location>
    </subcellularLocation>
    <subcellularLocation>
        <location evidence="3">Mitochondrion matrix</location>
    </subcellularLocation>
    <subcellularLocation>
        <location evidence="1">Nucleus</location>
    </subcellularLocation>
</comment>
<keyword evidence="16" id="KW-0539">Nucleus</keyword>
<dbReference type="GO" id="GO:0005634">
    <property type="term" value="C:nucleus"/>
    <property type="evidence" value="ECO:0007669"/>
    <property type="project" value="UniProtKB-SubCell"/>
</dbReference>
<comment type="cofactor">
    <cofactor evidence="25">
        <name>Mg(2+)</name>
        <dbReference type="ChEBI" id="CHEBI:18420"/>
    </cofactor>
    <text evidence="25">Binds 2 magnesium ions per subunit.</text>
</comment>
<keyword evidence="9" id="KW-0963">Cytoplasm</keyword>
<keyword evidence="11" id="KW-0227">DNA damage</keyword>
<evidence type="ECO:0000256" key="3">
    <source>
        <dbReference type="ARBA" id="ARBA00004305"/>
    </source>
</evidence>
<feature type="binding site" evidence="25">
    <location>
        <position position="375"/>
    </location>
    <ligand>
        <name>Mg(2+)</name>
        <dbReference type="ChEBI" id="CHEBI:18420"/>
        <label>1</label>
    </ligand>
</feature>
<dbReference type="EC" id="3.2.1.143" evidence="7"/>
<comment type="catalytic activity">
    <reaction evidence="24">
        <text>alpha-NAD(+) + H2O = ADP-D-ribose + nicotinamide + H(+)</text>
        <dbReference type="Rhea" id="RHEA:68792"/>
        <dbReference type="ChEBI" id="CHEBI:15377"/>
        <dbReference type="ChEBI" id="CHEBI:15378"/>
        <dbReference type="ChEBI" id="CHEBI:17154"/>
        <dbReference type="ChEBI" id="CHEBI:57967"/>
        <dbReference type="ChEBI" id="CHEBI:77017"/>
    </reaction>
</comment>
<dbReference type="GO" id="GO:0005694">
    <property type="term" value="C:chromosome"/>
    <property type="evidence" value="ECO:0007669"/>
    <property type="project" value="UniProtKB-SubCell"/>
</dbReference>
<evidence type="ECO:0000256" key="18">
    <source>
        <dbReference type="ARBA" id="ARBA00042398"/>
    </source>
</evidence>